<dbReference type="Proteomes" id="UP001386955">
    <property type="component" value="Unassembled WGS sequence"/>
</dbReference>
<accession>A0AAN9XFZ8</accession>
<comment type="caution">
    <text evidence="2">The sequence shown here is derived from an EMBL/GenBank/DDBJ whole genome shotgun (WGS) entry which is preliminary data.</text>
</comment>
<evidence type="ECO:0000313" key="3">
    <source>
        <dbReference type="Proteomes" id="UP001386955"/>
    </source>
</evidence>
<organism evidence="2 3">
    <name type="scientific">Psophocarpus tetragonolobus</name>
    <name type="common">Winged bean</name>
    <name type="synonym">Dolichos tetragonolobus</name>
    <dbReference type="NCBI Taxonomy" id="3891"/>
    <lineage>
        <taxon>Eukaryota</taxon>
        <taxon>Viridiplantae</taxon>
        <taxon>Streptophyta</taxon>
        <taxon>Embryophyta</taxon>
        <taxon>Tracheophyta</taxon>
        <taxon>Spermatophyta</taxon>
        <taxon>Magnoliopsida</taxon>
        <taxon>eudicotyledons</taxon>
        <taxon>Gunneridae</taxon>
        <taxon>Pentapetalae</taxon>
        <taxon>rosids</taxon>
        <taxon>fabids</taxon>
        <taxon>Fabales</taxon>
        <taxon>Fabaceae</taxon>
        <taxon>Papilionoideae</taxon>
        <taxon>50 kb inversion clade</taxon>
        <taxon>NPAAA clade</taxon>
        <taxon>indigoferoid/millettioid clade</taxon>
        <taxon>Phaseoleae</taxon>
        <taxon>Psophocarpus</taxon>
    </lineage>
</organism>
<keyword evidence="3" id="KW-1185">Reference proteome</keyword>
<protein>
    <submittedName>
        <fullName evidence="2">Uncharacterized protein</fullName>
    </submittedName>
</protein>
<reference evidence="2 3" key="1">
    <citation type="submission" date="2024-01" db="EMBL/GenBank/DDBJ databases">
        <title>The genomes of 5 underutilized Papilionoideae crops provide insights into root nodulation and disease resistanc.</title>
        <authorList>
            <person name="Jiang F."/>
        </authorList>
    </citation>
    <scope>NUCLEOTIDE SEQUENCE [LARGE SCALE GENOMIC DNA]</scope>
    <source>
        <strain evidence="2">DUOXIRENSHENG_FW03</strain>
        <tissue evidence="2">Leaves</tissue>
    </source>
</reference>
<sequence length="204" mass="22008">MTSVTTFGGGFTGTASPKGKGGKTPGGNAANARTSRERKLISVSIKLLYGLYRLGTSKLLYGSLELNQAIDHIQPSSADESGVAQDLPLGLCRDIDSFTQQFGRSSPLPPPPPPEIGRSENPIRSCGKDLRYYVSRLAIGFECLVIQYLMGIGFGGETEWLSSWVGVKLQVQFFKIKQAARNDSNGRSHTRPQFLSQPKGKGGN</sequence>
<feature type="region of interest" description="Disordered" evidence="1">
    <location>
        <begin position="102"/>
        <end position="121"/>
    </location>
</feature>
<dbReference type="EMBL" id="JAYMYS010000005">
    <property type="protein sequence ID" value="KAK7391207.1"/>
    <property type="molecule type" value="Genomic_DNA"/>
</dbReference>
<feature type="region of interest" description="Disordered" evidence="1">
    <location>
        <begin position="182"/>
        <end position="204"/>
    </location>
</feature>
<evidence type="ECO:0000256" key="1">
    <source>
        <dbReference type="SAM" id="MobiDB-lite"/>
    </source>
</evidence>
<evidence type="ECO:0000313" key="2">
    <source>
        <dbReference type="EMBL" id="KAK7391207.1"/>
    </source>
</evidence>
<gene>
    <name evidence="2" type="ORF">VNO78_19619</name>
</gene>
<feature type="region of interest" description="Disordered" evidence="1">
    <location>
        <begin position="1"/>
        <end position="35"/>
    </location>
</feature>
<dbReference type="AlphaFoldDB" id="A0AAN9XFZ8"/>
<feature type="compositionally biased region" description="Polar residues" evidence="1">
    <location>
        <begin position="182"/>
        <end position="196"/>
    </location>
</feature>
<proteinExistence type="predicted"/>
<name>A0AAN9XFZ8_PSOTE</name>